<dbReference type="GO" id="GO:0003964">
    <property type="term" value="F:RNA-directed DNA polymerase activity"/>
    <property type="evidence" value="ECO:0007669"/>
    <property type="project" value="UniProtKB-KW"/>
</dbReference>
<comment type="caution">
    <text evidence="1">The sequence shown here is derived from an EMBL/GenBank/DDBJ whole genome shotgun (WGS) entry which is preliminary data.</text>
</comment>
<organism evidence="1 2">
    <name type="scientific">Lasius niger</name>
    <name type="common">Black garden ant</name>
    <dbReference type="NCBI Taxonomy" id="67767"/>
    <lineage>
        <taxon>Eukaryota</taxon>
        <taxon>Metazoa</taxon>
        <taxon>Ecdysozoa</taxon>
        <taxon>Arthropoda</taxon>
        <taxon>Hexapoda</taxon>
        <taxon>Insecta</taxon>
        <taxon>Pterygota</taxon>
        <taxon>Neoptera</taxon>
        <taxon>Endopterygota</taxon>
        <taxon>Hymenoptera</taxon>
        <taxon>Apocrita</taxon>
        <taxon>Aculeata</taxon>
        <taxon>Formicoidea</taxon>
        <taxon>Formicidae</taxon>
        <taxon>Formicinae</taxon>
        <taxon>Lasius</taxon>
        <taxon>Lasius</taxon>
    </lineage>
</organism>
<keyword evidence="1" id="KW-0808">Transferase</keyword>
<dbReference type="PaxDb" id="67767-A0A0J7MY07"/>
<keyword evidence="1" id="KW-0548">Nucleotidyltransferase</keyword>
<sequence>MAGGNSWEEATARANLAVARVVRLISQIGLKVAPQKPKAVFMHNGSHGAPPKVQILVGDTSVEVGTHMKYLGLHLDEKWSFGEHFCQISPRVEGAAMALCRLLPNLGGPDGSGRRLYVGTVHSMLMYGAPVWAEKLDANRKAKNAMHQLQRRVANRVCRGYRTVSWTAVGVLSGVPPAELLAQMHAEVYRRTRACQRAGIPVTDGVRRALRVHTRRALIWEWTENLLDPRLPGQRTVGAIQPCLAEWLDGAKGGVTYRMTQVLTGHGCFGEYLCRIQKERTARCHHCGHERDSAQHTLEDCALWAAERAELVAAVGRDLSLPAVVKAAVTD</sequence>
<dbReference type="AlphaFoldDB" id="A0A0J7MY07"/>
<reference evidence="1 2" key="1">
    <citation type="submission" date="2015-04" db="EMBL/GenBank/DDBJ databases">
        <title>Lasius niger genome sequencing.</title>
        <authorList>
            <person name="Konorov E.A."/>
            <person name="Nikitin M.A."/>
            <person name="Kirill M.V."/>
            <person name="Chang P."/>
        </authorList>
    </citation>
    <scope>NUCLEOTIDE SEQUENCE [LARGE SCALE GENOMIC DNA]</scope>
    <source>
        <tissue evidence="1">Whole</tissue>
    </source>
</reference>
<keyword evidence="2" id="KW-1185">Reference proteome</keyword>
<dbReference type="OrthoDB" id="7693618at2759"/>
<dbReference type="Proteomes" id="UP000036403">
    <property type="component" value="Unassembled WGS sequence"/>
</dbReference>
<gene>
    <name evidence="1" type="ORF">RF55_16217</name>
</gene>
<protein>
    <submittedName>
        <fullName evidence="1">Reverse transcriptase</fullName>
    </submittedName>
</protein>
<proteinExistence type="predicted"/>
<evidence type="ECO:0000313" key="1">
    <source>
        <dbReference type="EMBL" id="KMQ85305.1"/>
    </source>
</evidence>
<name>A0A0J7MY07_LASNI</name>
<evidence type="ECO:0000313" key="2">
    <source>
        <dbReference type="Proteomes" id="UP000036403"/>
    </source>
</evidence>
<keyword evidence="1" id="KW-0695">RNA-directed DNA polymerase</keyword>
<dbReference type="EMBL" id="LBMM01014132">
    <property type="protein sequence ID" value="KMQ85305.1"/>
    <property type="molecule type" value="Genomic_DNA"/>
</dbReference>
<accession>A0A0J7MY07</accession>